<dbReference type="GO" id="GO:0016020">
    <property type="term" value="C:membrane"/>
    <property type="evidence" value="ECO:0007669"/>
    <property type="project" value="UniProtKB-SubCell"/>
</dbReference>
<reference evidence="6" key="1">
    <citation type="submission" date="2019-08" db="EMBL/GenBank/DDBJ databases">
        <authorList>
            <person name="Kucharzyk K."/>
            <person name="Murdoch R.W."/>
            <person name="Higgins S."/>
            <person name="Loffler F."/>
        </authorList>
    </citation>
    <scope>NUCLEOTIDE SEQUENCE</scope>
</reference>
<dbReference type="GO" id="GO:0009403">
    <property type="term" value="P:toxin biosynthetic process"/>
    <property type="evidence" value="ECO:0007669"/>
    <property type="project" value="InterPro"/>
</dbReference>
<dbReference type="AlphaFoldDB" id="A0A644WPW5"/>
<feature type="transmembrane region" description="Helical" evidence="5">
    <location>
        <begin position="69"/>
        <end position="93"/>
    </location>
</feature>
<evidence type="ECO:0008006" key="7">
    <source>
        <dbReference type="Google" id="ProtNLM"/>
    </source>
</evidence>
<protein>
    <recommendedName>
        <fullName evidence="7">Colicin V production protein</fullName>
    </recommendedName>
</protein>
<comment type="caution">
    <text evidence="6">The sequence shown here is derived from an EMBL/GenBank/DDBJ whole genome shotgun (WGS) entry which is preliminary data.</text>
</comment>
<gene>
    <name evidence="6" type="ORF">SDC9_52077</name>
</gene>
<comment type="subcellular location">
    <subcellularLocation>
        <location evidence="1">Membrane</location>
        <topology evidence="1">Multi-pass membrane protein</topology>
    </subcellularLocation>
</comment>
<evidence type="ECO:0000313" key="6">
    <source>
        <dbReference type="EMBL" id="MPM05782.1"/>
    </source>
</evidence>
<keyword evidence="3 5" id="KW-1133">Transmembrane helix</keyword>
<dbReference type="Pfam" id="PF02674">
    <property type="entry name" value="Colicin_V"/>
    <property type="match status" value="1"/>
</dbReference>
<feature type="transmembrane region" description="Helical" evidence="5">
    <location>
        <begin position="105"/>
        <end position="126"/>
    </location>
</feature>
<evidence type="ECO:0000256" key="3">
    <source>
        <dbReference type="ARBA" id="ARBA00022989"/>
    </source>
</evidence>
<evidence type="ECO:0000256" key="2">
    <source>
        <dbReference type="ARBA" id="ARBA00022692"/>
    </source>
</evidence>
<feature type="transmembrane region" description="Helical" evidence="5">
    <location>
        <begin position="31"/>
        <end position="49"/>
    </location>
</feature>
<dbReference type="InterPro" id="IPR003825">
    <property type="entry name" value="Colicin-V_CvpA"/>
</dbReference>
<accession>A0A644WPW5</accession>
<feature type="transmembrane region" description="Helical" evidence="5">
    <location>
        <begin position="6"/>
        <end position="24"/>
    </location>
</feature>
<keyword evidence="2 5" id="KW-0812">Transmembrane</keyword>
<evidence type="ECO:0000256" key="4">
    <source>
        <dbReference type="ARBA" id="ARBA00023136"/>
    </source>
</evidence>
<sequence length="190" mass="20239">MTFSSVFDIAVALIVASFAVRGLFRGLSGEFFSLLGTVGGVMVAWKYSAVPAAWVVSMFPEANPSMVSVGFMVAIYIAVVVLAASICRIVKAFLKFASLTFADRFFGAVAGVLKGAVLILFLYVGVTTYSPFLPTEWMGASYVMRGADAAWPGIQSFLKKHNLFPENFTLPDLNLPGIFPEKKAGGANGG</sequence>
<proteinExistence type="predicted"/>
<organism evidence="6">
    <name type="scientific">bioreactor metagenome</name>
    <dbReference type="NCBI Taxonomy" id="1076179"/>
    <lineage>
        <taxon>unclassified sequences</taxon>
        <taxon>metagenomes</taxon>
        <taxon>ecological metagenomes</taxon>
    </lineage>
</organism>
<dbReference type="EMBL" id="VSSQ01001165">
    <property type="protein sequence ID" value="MPM05782.1"/>
    <property type="molecule type" value="Genomic_DNA"/>
</dbReference>
<evidence type="ECO:0000256" key="5">
    <source>
        <dbReference type="SAM" id="Phobius"/>
    </source>
</evidence>
<keyword evidence="4 5" id="KW-0472">Membrane</keyword>
<evidence type="ECO:0000256" key="1">
    <source>
        <dbReference type="ARBA" id="ARBA00004141"/>
    </source>
</evidence>
<dbReference type="PANTHER" id="PTHR37306:SF1">
    <property type="entry name" value="COLICIN V PRODUCTION PROTEIN"/>
    <property type="match status" value="1"/>
</dbReference>
<dbReference type="PANTHER" id="PTHR37306">
    <property type="entry name" value="COLICIN V PRODUCTION PROTEIN"/>
    <property type="match status" value="1"/>
</dbReference>
<name>A0A644WPW5_9ZZZZ</name>